<proteinExistence type="predicted"/>
<dbReference type="InterPro" id="IPR036465">
    <property type="entry name" value="vWFA_dom_sf"/>
</dbReference>
<feature type="domain" description="VWFA" evidence="3">
    <location>
        <begin position="93"/>
        <end position="202"/>
    </location>
</feature>
<comment type="caution">
    <text evidence="4">The sequence shown here is derived from an EMBL/GenBank/DDBJ whole genome shotgun (WGS) entry which is preliminary data.</text>
</comment>
<sequence>MWGLHFDSLSGLWFGLSLPAIVLMYLFKRKYIDTPVSSHMLWNRVLKDMEANRPWQKLRNRLLMLVQLLAAALLVLSIMQPWVWANRSAKAHVVVVLDRSASMTANISAAEGEPLSRLERAKREIGDWARGEGKNSAITLVTMGGQADVLLSRETDSAKLLETLSQIQPDYGKTSYKEAMSLAAALTRNDPESEVRLFTDGQFAESVAGLAFAVPVSVHRTAGSETKADGNVSIAQFGVKTDRQASGGSAVTAVATVKNWGETVREVDAALYAGAALSEVKTIRVEPGKTVSVYFEHAANADWYKLDIGTDDTLLADNVMYAFPEGERPRNVLLVGEGNLFLEKALQLAGAEVAKLAPDGVEAFMRSMKPDREPDLIAVDSVADGALTSELWRKWMATRPVLFIRSGYAGEETPVPAGPLTIEEHPVTRYLQLQDTHVASALRPTGLTWGKPVVSAKDVPLLYAGSENGQPRLLVAFSLQQSDFPLRTEFPVFVQNALAWLTAANGGSLGRAIAGEHKEIAMSAGSASAEWVSVHGESAAMKAEMQEGRLSAVQTIPVVPGLYRLEEKDEGSRVVQSRWLAVTADSRESGNAAAELDFKQAVGEQSAGMNAGQDDGQAQSVPINDTNAAHYELWRWLVLLVLAVVIWEWGVYRRGTAG</sequence>
<gene>
    <name evidence="4" type="ORF">D7M11_02960</name>
</gene>
<dbReference type="PANTHER" id="PTHR37464:SF1">
    <property type="entry name" value="BLL2463 PROTEIN"/>
    <property type="match status" value="1"/>
</dbReference>
<feature type="transmembrane region" description="Helical" evidence="1">
    <location>
        <begin position="633"/>
        <end position="652"/>
    </location>
</feature>
<keyword evidence="1" id="KW-1133">Transmembrane helix</keyword>
<dbReference type="Pfam" id="PF13519">
    <property type="entry name" value="VWA_2"/>
    <property type="match status" value="1"/>
</dbReference>
<keyword evidence="5" id="KW-1185">Reference proteome</keyword>
<evidence type="ECO:0000259" key="3">
    <source>
        <dbReference type="Pfam" id="PF13519"/>
    </source>
</evidence>
<feature type="transmembrane region" description="Helical" evidence="1">
    <location>
        <begin position="62"/>
        <end position="84"/>
    </location>
</feature>
<feature type="transmembrane region" description="Helical" evidence="1">
    <location>
        <begin position="6"/>
        <end position="27"/>
    </location>
</feature>
<dbReference type="InterPro" id="IPR024163">
    <property type="entry name" value="Aerotolerance_reg_N"/>
</dbReference>
<feature type="domain" description="Aerotolerance regulator N-terminal" evidence="2">
    <location>
        <begin position="5"/>
        <end position="81"/>
    </location>
</feature>
<dbReference type="AlphaFoldDB" id="A0A3B0CSW4"/>
<evidence type="ECO:0000313" key="5">
    <source>
        <dbReference type="Proteomes" id="UP000282311"/>
    </source>
</evidence>
<evidence type="ECO:0000313" key="4">
    <source>
        <dbReference type="EMBL" id="RKN86930.1"/>
    </source>
</evidence>
<organism evidence="4 5">
    <name type="scientific">Paenibacillus ginsengarvi</name>
    <dbReference type="NCBI Taxonomy" id="400777"/>
    <lineage>
        <taxon>Bacteria</taxon>
        <taxon>Bacillati</taxon>
        <taxon>Bacillota</taxon>
        <taxon>Bacilli</taxon>
        <taxon>Bacillales</taxon>
        <taxon>Paenibacillaceae</taxon>
        <taxon>Paenibacillus</taxon>
    </lineage>
</organism>
<dbReference type="EMBL" id="RBAH01000001">
    <property type="protein sequence ID" value="RKN86930.1"/>
    <property type="molecule type" value="Genomic_DNA"/>
</dbReference>
<keyword evidence="1" id="KW-0472">Membrane</keyword>
<keyword evidence="1" id="KW-0812">Transmembrane</keyword>
<name>A0A3B0CSW4_9BACL</name>
<dbReference type="InterPro" id="IPR002035">
    <property type="entry name" value="VWF_A"/>
</dbReference>
<dbReference type="Proteomes" id="UP000282311">
    <property type="component" value="Unassembled WGS sequence"/>
</dbReference>
<accession>A0A3B0CSW4</accession>
<dbReference type="Gene3D" id="3.40.50.410">
    <property type="entry name" value="von Willebrand factor, type A domain"/>
    <property type="match status" value="1"/>
</dbReference>
<reference evidence="4 5" key="1">
    <citation type="journal article" date="2007" name="Int. J. Syst. Evol. Microbiol.">
        <title>Paenibacillus ginsengarvi sp. nov., isolated from soil from ginseng cultivation.</title>
        <authorList>
            <person name="Yoon M.H."/>
            <person name="Ten L.N."/>
            <person name="Im W.T."/>
        </authorList>
    </citation>
    <scope>NUCLEOTIDE SEQUENCE [LARGE SCALE GENOMIC DNA]</scope>
    <source>
        <strain evidence="4 5">KCTC 13059</strain>
    </source>
</reference>
<protein>
    <submittedName>
        <fullName evidence="4">VWA domain-containing protein</fullName>
    </submittedName>
</protein>
<dbReference type="SUPFAM" id="SSF53300">
    <property type="entry name" value="vWA-like"/>
    <property type="match status" value="1"/>
</dbReference>
<evidence type="ECO:0000259" key="2">
    <source>
        <dbReference type="Pfam" id="PF07584"/>
    </source>
</evidence>
<evidence type="ECO:0000256" key="1">
    <source>
        <dbReference type="SAM" id="Phobius"/>
    </source>
</evidence>
<dbReference type="CDD" id="cd00198">
    <property type="entry name" value="vWFA"/>
    <property type="match status" value="1"/>
</dbReference>
<dbReference type="Pfam" id="PF07584">
    <property type="entry name" value="BatA"/>
    <property type="match status" value="1"/>
</dbReference>
<dbReference type="PANTHER" id="PTHR37464">
    <property type="entry name" value="BLL2463 PROTEIN"/>
    <property type="match status" value="1"/>
</dbReference>